<accession>A0A0M2NHM0</accession>
<protein>
    <submittedName>
        <fullName evidence="4">Transcriptional regulator, LacI family</fullName>
    </submittedName>
</protein>
<dbReference type="EMBL" id="LAYJ01000045">
    <property type="protein sequence ID" value="KKI52024.1"/>
    <property type="molecule type" value="Genomic_DNA"/>
</dbReference>
<dbReference type="OrthoDB" id="569491at2"/>
<dbReference type="InterPro" id="IPR050555">
    <property type="entry name" value="Bact_Solute-Bind_Prot2"/>
</dbReference>
<dbReference type="Pfam" id="PF13407">
    <property type="entry name" value="Peripla_BP_4"/>
    <property type="match status" value="1"/>
</dbReference>
<dbReference type="InterPro" id="IPR025997">
    <property type="entry name" value="SBP_2_dom"/>
</dbReference>
<dbReference type="PANTHER" id="PTHR30036">
    <property type="entry name" value="D-XYLOSE-BINDING PERIPLASMIC PROTEIN"/>
    <property type="match status" value="1"/>
</dbReference>
<dbReference type="GO" id="GO:0030246">
    <property type="term" value="F:carbohydrate binding"/>
    <property type="evidence" value="ECO:0007669"/>
    <property type="project" value="TreeGrafter"/>
</dbReference>
<dbReference type="InterPro" id="IPR010982">
    <property type="entry name" value="Lambda_DNA-bd_dom_sf"/>
</dbReference>
<feature type="domain" description="HTH lacI-type" evidence="3">
    <location>
        <begin position="6"/>
        <end position="59"/>
    </location>
</feature>
<dbReference type="GO" id="GO:0030288">
    <property type="term" value="C:outer membrane-bounded periplasmic space"/>
    <property type="evidence" value="ECO:0007669"/>
    <property type="project" value="TreeGrafter"/>
</dbReference>
<evidence type="ECO:0000256" key="1">
    <source>
        <dbReference type="ARBA" id="ARBA00004196"/>
    </source>
</evidence>
<proteinExistence type="inferred from homology"/>
<dbReference type="SMART" id="SM00354">
    <property type="entry name" value="HTH_LACI"/>
    <property type="match status" value="1"/>
</dbReference>
<dbReference type="InterPro" id="IPR000843">
    <property type="entry name" value="HTH_LacI"/>
</dbReference>
<dbReference type="InterPro" id="IPR028082">
    <property type="entry name" value="Peripla_BP_I"/>
</dbReference>
<dbReference type="CDD" id="cd06307">
    <property type="entry name" value="PBP1_sugar_binding"/>
    <property type="match status" value="1"/>
</dbReference>
<dbReference type="RefSeq" id="WP_046442402.1">
    <property type="nucleotide sequence ID" value="NZ_JAXDTA010000277.1"/>
</dbReference>
<organism evidence="4 5">
    <name type="scientific">Christensenella hongkongensis</name>
    <dbReference type="NCBI Taxonomy" id="270498"/>
    <lineage>
        <taxon>Bacteria</taxon>
        <taxon>Bacillati</taxon>
        <taxon>Bacillota</taxon>
        <taxon>Clostridia</taxon>
        <taxon>Christensenellales</taxon>
        <taxon>Christensenellaceae</taxon>
        <taxon>Christensenella</taxon>
    </lineage>
</organism>
<evidence type="ECO:0000256" key="2">
    <source>
        <dbReference type="ARBA" id="ARBA00007639"/>
    </source>
</evidence>
<dbReference type="AlphaFoldDB" id="A0A0M2NHM0"/>
<dbReference type="PANTHER" id="PTHR30036:SF7">
    <property type="entry name" value="ABC TRANSPORTER PERIPLASMIC-BINDING PROTEIN YPHF"/>
    <property type="match status" value="1"/>
</dbReference>
<dbReference type="Proteomes" id="UP000034076">
    <property type="component" value="Unassembled WGS sequence"/>
</dbReference>
<evidence type="ECO:0000259" key="3">
    <source>
        <dbReference type="PROSITE" id="PS50932"/>
    </source>
</evidence>
<name>A0A0M2NHM0_9FIRM</name>
<dbReference type="SUPFAM" id="SSF53822">
    <property type="entry name" value="Periplasmic binding protein-like I"/>
    <property type="match status" value="1"/>
</dbReference>
<dbReference type="Gene3D" id="3.40.50.2300">
    <property type="match status" value="2"/>
</dbReference>
<evidence type="ECO:0000313" key="4">
    <source>
        <dbReference type="EMBL" id="KKI52024.1"/>
    </source>
</evidence>
<dbReference type="Gene3D" id="1.10.260.40">
    <property type="entry name" value="lambda repressor-like DNA-binding domains"/>
    <property type="match status" value="1"/>
</dbReference>
<evidence type="ECO:0000313" key="5">
    <source>
        <dbReference type="Proteomes" id="UP000034076"/>
    </source>
</evidence>
<dbReference type="Pfam" id="PF00356">
    <property type="entry name" value="LacI"/>
    <property type="match status" value="1"/>
</dbReference>
<dbReference type="GO" id="GO:0006355">
    <property type="term" value="P:regulation of DNA-templated transcription"/>
    <property type="evidence" value="ECO:0007669"/>
    <property type="project" value="InterPro"/>
</dbReference>
<dbReference type="PROSITE" id="PS50932">
    <property type="entry name" value="HTH_LACI_2"/>
    <property type="match status" value="1"/>
</dbReference>
<reference evidence="4 5" key="1">
    <citation type="submission" date="2015-04" db="EMBL/GenBank/DDBJ databases">
        <title>Draft genome sequence of bacteremic isolate Catabacter hongkongensis type strain HKU16T.</title>
        <authorList>
            <person name="Lau S.K."/>
            <person name="Teng J.L."/>
            <person name="Huang Y."/>
            <person name="Curreem S.O."/>
            <person name="Tsui S.K."/>
            <person name="Woo P.C."/>
        </authorList>
    </citation>
    <scope>NUCLEOTIDE SEQUENCE [LARGE SCALE GENOMIC DNA]</scope>
    <source>
        <strain evidence="4 5">HKU16</strain>
    </source>
</reference>
<dbReference type="SUPFAM" id="SSF47413">
    <property type="entry name" value="lambda repressor-like DNA-binding domains"/>
    <property type="match status" value="1"/>
</dbReference>
<dbReference type="CDD" id="cd01392">
    <property type="entry name" value="HTH_LacI"/>
    <property type="match status" value="1"/>
</dbReference>
<gene>
    <name evidence="4" type="ORF">CHK_0452</name>
</gene>
<sequence length="354" mass="39751">MQKRHTSQDIADLLGISRGTVYRALNNAGRISEETKRRVLETAERIGYKPNKLARTLVLQKDIRIVAILPSIPEYFFGKIEQGIRDAEKELKDFGVSVTYYHTKAVNDVCGQIELFEKAIQEKYDGMLIIPANPVLLRPHVDAAVEAGMPVVALNNDLPDSKRLCFVGEDSMMAGRVAAELMGKFLAKKGQVAILSGFPQASGLRERAEGFISVMKESFPQIELIGTYEYFEDKEEAYQITKRLTIDYPQLAGVFLTTTTGLEASARAILDCGKQDVIKAIGFDVNDEIEELMQKNVIYAAIHQDPHAQGYYSLKILSRYLTDGKMPEKEHLYTRLGILLSERPSVDGYPLYKY</sequence>
<comment type="similarity">
    <text evidence="2">Belongs to the bacterial solute-binding protein 2 family.</text>
</comment>
<comment type="subcellular location">
    <subcellularLocation>
        <location evidence="1">Cell envelope</location>
    </subcellularLocation>
</comment>
<dbReference type="STRING" id="270498.CHK_0452"/>
<dbReference type="GO" id="GO:0003677">
    <property type="term" value="F:DNA binding"/>
    <property type="evidence" value="ECO:0007669"/>
    <property type="project" value="InterPro"/>
</dbReference>
<comment type="caution">
    <text evidence="4">The sequence shown here is derived from an EMBL/GenBank/DDBJ whole genome shotgun (WGS) entry which is preliminary data.</text>
</comment>
<keyword evidence="5" id="KW-1185">Reference proteome</keyword>